<organism evidence="10 11">
    <name type="scientific">Microbulbifer rhizosphaerae</name>
    <dbReference type="NCBI Taxonomy" id="1562603"/>
    <lineage>
        <taxon>Bacteria</taxon>
        <taxon>Pseudomonadati</taxon>
        <taxon>Pseudomonadota</taxon>
        <taxon>Gammaproteobacteria</taxon>
        <taxon>Cellvibrionales</taxon>
        <taxon>Microbulbiferaceae</taxon>
        <taxon>Microbulbifer</taxon>
    </lineage>
</organism>
<evidence type="ECO:0000256" key="7">
    <source>
        <dbReference type="RuleBase" id="RU361173"/>
    </source>
</evidence>
<dbReference type="PANTHER" id="PTHR31683:SF67">
    <property type="entry name" value="PECTIN LYASE F-RELATED"/>
    <property type="match status" value="1"/>
</dbReference>
<comment type="similarity">
    <text evidence="7">Belongs to the polysaccharide lyase 1 family.</text>
</comment>
<sequence>MNKTLSQGIRLWLAVLSALFVSLAAAQSHAANCTLAPVSGQSYNITNLGSGYNLDVADASREGGANVQQWSSNGYPNQQFLLNDLGDGYWSIIARHSGHSLDVWGWSEEDGGDVRQWEPTGRENQQWQLKQSGNGSWNIVNRHSSKSLTAESSAQGSNVYQYKDGANSLQRWYFNPVSGDCGESPDSGTTPESGTTTDIGPAIVGFGAGTTGGGVGAQVEEVRTPDELRKALCGTIEGGYCKDGTPRIIKVLGTIDFTSDPKKTEQWGEVDACHATRICSAPYKTETTLLMHSSFKHCDGKTIFTAKYDKAGLNPLLVGSNKTLIGVGNDAGIKGKGLILDNVENVIIRNLSFTDINQGLVFGGDAIRLNTSKRVVIDHNYFARIGRQMISSGHTSGVSVDEVTISWNRFDGNNVYSPNCNGKHYWNLLLQGDGNVTFANNWLHDFDGRAPKMVGNTFYHAYNNYFENSPGHAFDVGLTGDNRPISYALLEGNYFANVRYPSQWNETKSGHIYAVSMNQPREQLLEASQQCISYLNRGCAGNMIHGATSEGFAEDTRVLDKAIPLRASLPRPVSSSLVPDLVRDGAGVGKL</sequence>
<comment type="catalytic activity">
    <reaction evidence="4">
        <text>Eliminative cleavage of (1-&gt;4)-alpha-D-galacturonan methyl ester to give oligosaccharides with 4-deoxy-6-O-methyl-alpha-D-galact-4-enuronosyl groups at their non-reducing ends.</text>
        <dbReference type="EC" id="4.2.2.10"/>
    </reaction>
</comment>
<dbReference type="Gene3D" id="2.80.10.50">
    <property type="match status" value="3"/>
</dbReference>
<evidence type="ECO:0000313" key="10">
    <source>
        <dbReference type="EMBL" id="MBB3062416.1"/>
    </source>
</evidence>
<gene>
    <name evidence="10" type="ORF">FHS09_003265</name>
</gene>
<evidence type="ECO:0000256" key="4">
    <source>
        <dbReference type="ARBA" id="ARBA00036818"/>
    </source>
</evidence>
<keyword evidence="2" id="KW-0325">Glycoprotein</keyword>
<dbReference type="SUPFAM" id="SSF51126">
    <property type="entry name" value="Pectin lyase-like"/>
    <property type="match status" value="1"/>
</dbReference>
<dbReference type="PANTHER" id="PTHR31683">
    <property type="entry name" value="PECTATE LYASE 18-RELATED"/>
    <property type="match status" value="1"/>
</dbReference>
<dbReference type="Proteomes" id="UP000535937">
    <property type="component" value="Unassembled WGS sequence"/>
</dbReference>
<feature type="chain" id="PRO_5031477985" description="pectin lyase" evidence="8">
    <location>
        <begin position="31"/>
        <end position="591"/>
    </location>
</feature>
<keyword evidence="3 7" id="KW-0456">Lyase</keyword>
<evidence type="ECO:0000259" key="9">
    <source>
        <dbReference type="SMART" id="SM00656"/>
    </source>
</evidence>
<dbReference type="AlphaFoldDB" id="A0A7W4WDV5"/>
<proteinExistence type="inferred from homology"/>
<dbReference type="InterPro" id="IPR000772">
    <property type="entry name" value="Ricin_B_lectin"/>
</dbReference>
<keyword evidence="1" id="KW-1015">Disulfide bond</keyword>
<dbReference type="RefSeq" id="WP_183461720.1">
    <property type="nucleotide sequence ID" value="NZ_JACHWZ010000016.1"/>
</dbReference>
<dbReference type="GO" id="GO:0047490">
    <property type="term" value="F:pectin lyase activity"/>
    <property type="evidence" value="ECO:0007669"/>
    <property type="project" value="UniProtKB-EC"/>
</dbReference>
<dbReference type="SMART" id="SM00656">
    <property type="entry name" value="Amb_all"/>
    <property type="match status" value="1"/>
</dbReference>
<dbReference type="Pfam" id="PF00544">
    <property type="entry name" value="Pectate_lyase_4"/>
    <property type="match status" value="1"/>
</dbReference>
<dbReference type="SUPFAM" id="SSF50370">
    <property type="entry name" value="Ricin B-like lectins"/>
    <property type="match status" value="1"/>
</dbReference>
<dbReference type="CDD" id="cd00161">
    <property type="entry name" value="beta-trefoil_Ricin-like"/>
    <property type="match status" value="1"/>
</dbReference>
<dbReference type="InterPro" id="IPR002022">
    <property type="entry name" value="Pec_lyase"/>
</dbReference>
<evidence type="ECO:0000256" key="8">
    <source>
        <dbReference type="SAM" id="SignalP"/>
    </source>
</evidence>
<accession>A0A7W4WDV5</accession>
<dbReference type="InterPro" id="IPR045032">
    <property type="entry name" value="PEL"/>
</dbReference>
<dbReference type="GO" id="GO:0000272">
    <property type="term" value="P:polysaccharide catabolic process"/>
    <property type="evidence" value="ECO:0007669"/>
    <property type="project" value="UniProtKB-KW"/>
</dbReference>
<comment type="subcellular location">
    <subcellularLocation>
        <location evidence="7">Secreted</location>
    </subcellularLocation>
</comment>
<evidence type="ECO:0000256" key="6">
    <source>
        <dbReference type="ARBA" id="ARBA00039082"/>
    </source>
</evidence>
<dbReference type="EMBL" id="JACHWZ010000016">
    <property type="protein sequence ID" value="MBB3062416.1"/>
    <property type="molecule type" value="Genomic_DNA"/>
</dbReference>
<evidence type="ECO:0000256" key="5">
    <source>
        <dbReference type="ARBA" id="ARBA00037631"/>
    </source>
</evidence>
<protein>
    <recommendedName>
        <fullName evidence="6">pectin lyase</fullName>
        <ecNumber evidence="6">4.2.2.10</ecNumber>
    </recommendedName>
</protein>
<keyword evidence="7" id="KW-0964">Secreted</keyword>
<keyword evidence="8" id="KW-0732">Signal</keyword>
<name>A0A7W4WDV5_9GAMM</name>
<dbReference type="EC" id="4.2.2.10" evidence="6"/>
<keyword evidence="11" id="KW-1185">Reference proteome</keyword>
<dbReference type="PROSITE" id="PS50231">
    <property type="entry name" value="RICIN_B_LECTIN"/>
    <property type="match status" value="1"/>
</dbReference>
<evidence type="ECO:0000256" key="1">
    <source>
        <dbReference type="ARBA" id="ARBA00023157"/>
    </source>
</evidence>
<evidence type="ECO:0000256" key="2">
    <source>
        <dbReference type="ARBA" id="ARBA00023180"/>
    </source>
</evidence>
<dbReference type="InterPro" id="IPR011050">
    <property type="entry name" value="Pectin_lyase_fold/virulence"/>
</dbReference>
<dbReference type="InterPro" id="IPR035992">
    <property type="entry name" value="Ricin_B-like_lectins"/>
</dbReference>
<dbReference type="InterPro" id="IPR012334">
    <property type="entry name" value="Pectin_lyas_fold"/>
</dbReference>
<dbReference type="GO" id="GO:0005576">
    <property type="term" value="C:extracellular region"/>
    <property type="evidence" value="ECO:0007669"/>
    <property type="project" value="UniProtKB-SubCell"/>
</dbReference>
<dbReference type="Gene3D" id="2.160.20.10">
    <property type="entry name" value="Single-stranded right-handed beta-helix, Pectin lyase-like"/>
    <property type="match status" value="1"/>
</dbReference>
<evidence type="ECO:0000313" key="11">
    <source>
        <dbReference type="Proteomes" id="UP000535937"/>
    </source>
</evidence>
<keyword evidence="7" id="KW-0624">Polysaccharide degradation</keyword>
<keyword evidence="7" id="KW-0119">Carbohydrate metabolism</keyword>
<reference evidence="10 11" key="1">
    <citation type="submission" date="2020-08" db="EMBL/GenBank/DDBJ databases">
        <title>Genomic Encyclopedia of Type Strains, Phase III (KMG-III): the genomes of soil and plant-associated and newly described type strains.</title>
        <authorList>
            <person name="Whitman W."/>
        </authorList>
    </citation>
    <scope>NUCLEOTIDE SEQUENCE [LARGE SCALE GENOMIC DNA]</scope>
    <source>
        <strain evidence="10 11">CECT 8799</strain>
    </source>
</reference>
<feature type="signal peptide" evidence="8">
    <location>
        <begin position="1"/>
        <end position="30"/>
    </location>
</feature>
<evidence type="ECO:0000256" key="3">
    <source>
        <dbReference type="ARBA" id="ARBA00023239"/>
    </source>
</evidence>
<feature type="domain" description="Pectate lyase" evidence="9">
    <location>
        <begin position="280"/>
        <end position="501"/>
    </location>
</feature>
<comment type="function">
    <text evidence="5">Pectinolytic enzymes consist of four classes of enzymes: pectin lyase, polygalacturonase, pectin methylesterase and rhamnogalacturonase. Among pectinolytic enzymes, pectin lyase is the most important in depolymerization of pectin, since it cleaves internal glycosidic bonds of highly methylated pectins.</text>
</comment>
<dbReference type="Pfam" id="PF14200">
    <property type="entry name" value="RicinB_lectin_2"/>
    <property type="match status" value="2"/>
</dbReference>
<dbReference type="GO" id="GO:0030570">
    <property type="term" value="F:pectate lyase activity"/>
    <property type="evidence" value="ECO:0007669"/>
    <property type="project" value="InterPro"/>
</dbReference>
<comment type="caution">
    <text evidence="10">The sequence shown here is derived from an EMBL/GenBank/DDBJ whole genome shotgun (WGS) entry which is preliminary data.</text>
</comment>